<name>A0A4P8XV60_9FIRM</name>
<reference evidence="4 5" key="1">
    <citation type="submission" date="2019-04" db="EMBL/GenBank/DDBJ databases">
        <authorList>
            <person name="Embree M."/>
            <person name="Gaffney J.R."/>
        </authorList>
    </citation>
    <scope>NUCLEOTIDE SEQUENCE [LARGE SCALE GENOMIC DNA]</scope>
    <source>
        <strain evidence="4 5">JE7A12</strain>
    </source>
</reference>
<dbReference type="PANTHER" id="PTHR22916">
    <property type="entry name" value="GLYCOSYLTRANSFERASE"/>
    <property type="match status" value="1"/>
</dbReference>
<dbReference type="OrthoDB" id="9771846at2"/>
<dbReference type="Gene3D" id="3.90.550.10">
    <property type="entry name" value="Spore Coat Polysaccharide Biosynthesis Protein SpsA, Chain A"/>
    <property type="match status" value="1"/>
</dbReference>
<evidence type="ECO:0000313" key="4">
    <source>
        <dbReference type="EMBL" id="QCT06956.1"/>
    </source>
</evidence>
<gene>
    <name evidence="4" type="ORF">E5Z56_06080</name>
</gene>
<evidence type="ECO:0000259" key="3">
    <source>
        <dbReference type="Pfam" id="PF00535"/>
    </source>
</evidence>
<organism evidence="4 5">
    <name type="scientific">Ruminococcus bovis</name>
    <dbReference type="NCBI Taxonomy" id="2564099"/>
    <lineage>
        <taxon>Bacteria</taxon>
        <taxon>Bacillati</taxon>
        <taxon>Bacillota</taxon>
        <taxon>Clostridia</taxon>
        <taxon>Eubacteriales</taxon>
        <taxon>Oscillospiraceae</taxon>
        <taxon>Ruminococcus</taxon>
    </lineage>
</organism>
<dbReference type="Proteomes" id="UP000301475">
    <property type="component" value="Chromosome"/>
</dbReference>
<proteinExistence type="predicted"/>
<dbReference type="InterPro" id="IPR001173">
    <property type="entry name" value="Glyco_trans_2-like"/>
</dbReference>
<evidence type="ECO:0000256" key="2">
    <source>
        <dbReference type="ARBA" id="ARBA00022679"/>
    </source>
</evidence>
<dbReference type="InterPro" id="IPR029044">
    <property type="entry name" value="Nucleotide-diphossugar_trans"/>
</dbReference>
<dbReference type="PANTHER" id="PTHR22916:SF51">
    <property type="entry name" value="GLYCOSYLTRANSFERASE EPSH-RELATED"/>
    <property type="match status" value="1"/>
</dbReference>
<protein>
    <submittedName>
        <fullName evidence="4">Glycosyltransferase family 2 protein</fullName>
    </submittedName>
</protein>
<evidence type="ECO:0000256" key="1">
    <source>
        <dbReference type="ARBA" id="ARBA00022676"/>
    </source>
</evidence>
<feature type="domain" description="Glycosyltransferase 2-like" evidence="3">
    <location>
        <begin position="4"/>
        <end position="166"/>
    </location>
</feature>
<dbReference type="KEGG" id="ruj:E5Z56_06080"/>
<keyword evidence="2 4" id="KW-0808">Transferase</keyword>
<dbReference type="Pfam" id="PF00535">
    <property type="entry name" value="Glycos_transf_2"/>
    <property type="match status" value="1"/>
</dbReference>
<keyword evidence="5" id="KW-1185">Reference proteome</keyword>
<sequence>MKVSFIIPVYNAEKYLERCVESVLNLTGIDFELILVDDGSKDNSWNIIENYMVKDKRIRGISIENQGVSNARNTGIDMANGEVIIFVDADDYFNDKADSVLRSVLKDYDSRKLCFFNYNCFNDDGSSWVYHYPTITNTDLKLDITNLFVLNQSVNSCWCKVFSTDVIKSNNLRFDKSMKVGEDACFVMEYLMCVDDFEYIDEPIYNYYINSLGAMKSAKISTIMDEVKVYNTRIKLINHYNLHINEKQNIELHNEYFKSFLGYTKRFDRTKGFSELYSDIKRYYKEPAVVDILKNCSKQGLSKKQEIMLQIIKHKCYLLFSLLCKI</sequence>
<dbReference type="EMBL" id="CP039381">
    <property type="protein sequence ID" value="QCT06956.1"/>
    <property type="molecule type" value="Genomic_DNA"/>
</dbReference>
<dbReference type="RefSeq" id="WP_138157031.1">
    <property type="nucleotide sequence ID" value="NZ_CP039381.1"/>
</dbReference>
<keyword evidence="1" id="KW-0328">Glycosyltransferase</keyword>
<dbReference type="CDD" id="cd00761">
    <property type="entry name" value="Glyco_tranf_GTA_type"/>
    <property type="match status" value="1"/>
</dbReference>
<dbReference type="GO" id="GO:0016757">
    <property type="term" value="F:glycosyltransferase activity"/>
    <property type="evidence" value="ECO:0007669"/>
    <property type="project" value="UniProtKB-KW"/>
</dbReference>
<accession>A0A4P8XV60</accession>
<dbReference type="SUPFAM" id="SSF53448">
    <property type="entry name" value="Nucleotide-diphospho-sugar transferases"/>
    <property type="match status" value="1"/>
</dbReference>
<evidence type="ECO:0000313" key="5">
    <source>
        <dbReference type="Proteomes" id="UP000301475"/>
    </source>
</evidence>
<dbReference type="AlphaFoldDB" id="A0A4P8XV60"/>